<sequence>MDVNPYGNYLGINGLGRIGKLTLWYHLQENHFDGFVINVGRQVGNSLEDIAHLLGIDSTYGAIEKFLFGIKAQKDIKIISKKDDLLEVFGKPVKILCKARNPRDIKWRENKVKLVIDTTGAFNDPTCLEDDKKGSLRGHLAAGAQKVINSAPLKTRDKSKKIPEDCVTLIYGINHTAFNPNNDNIISAASCTTTGLAHMVKPLLEKEETSNILTASLS</sequence>
<dbReference type="GO" id="GO:0016620">
    <property type="term" value="F:oxidoreductase activity, acting on the aldehyde or oxo group of donors, NAD or NADP as acceptor"/>
    <property type="evidence" value="ECO:0007669"/>
    <property type="project" value="InterPro"/>
</dbReference>
<dbReference type="Gene3D" id="3.40.50.720">
    <property type="entry name" value="NAD(P)-binding Rossmann-like Domain"/>
    <property type="match status" value="1"/>
</dbReference>
<name>X1G5C6_9ZZZZ</name>
<dbReference type="InterPro" id="IPR036291">
    <property type="entry name" value="NAD(P)-bd_dom_sf"/>
</dbReference>
<keyword evidence="1" id="KW-0560">Oxidoreductase</keyword>
<dbReference type="GO" id="GO:0051287">
    <property type="term" value="F:NAD binding"/>
    <property type="evidence" value="ECO:0007669"/>
    <property type="project" value="InterPro"/>
</dbReference>
<dbReference type="SUPFAM" id="SSF51735">
    <property type="entry name" value="NAD(P)-binding Rossmann-fold domains"/>
    <property type="match status" value="1"/>
</dbReference>
<gene>
    <name evidence="3" type="ORF">S03H2_27954</name>
</gene>
<evidence type="ECO:0000313" key="3">
    <source>
        <dbReference type="EMBL" id="GAH53111.1"/>
    </source>
</evidence>
<reference evidence="3" key="1">
    <citation type="journal article" date="2014" name="Front. Microbiol.">
        <title>High frequency of phylogenetically diverse reductive dehalogenase-homologous genes in deep subseafloor sedimentary metagenomes.</title>
        <authorList>
            <person name="Kawai M."/>
            <person name="Futagami T."/>
            <person name="Toyoda A."/>
            <person name="Takaki Y."/>
            <person name="Nishi S."/>
            <person name="Hori S."/>
            <person name="Arai W."/>
            <person name="Tsubouchi T."/>
            <person name="Morono Y."/>
            <person name="Uchiyama I."/>
            <person name="Ito T."/>
            <person name="Fujiyama A."/>
            <person name="Inagaki F."/>
            <person name="Takami H."/>
        </authorList>
    </citation>
    <scope>NUCLEOTIDE SEQUENCE</scope>
    <source>
        <strain evidence="3">Expedition CK06-06</strain>
    </source>
</reference>
<accession>X1G5C6</accession>
<organism evidence="3">
    <name type="scientific">marine sediment metagenome</name>
    <dbReference type="NCBI Taxonomy" id="412755"/>
    <lineage>
        <taxon>unclassified sequences</taxon>
        <taxon>metagenomes</taxon>
        <taxon>ecological metagenomes</taxon>
    </lineage>
</organism>
<evidence type="ECO:0000256" key="1">
    <source>
        <dbReference type="ARBA" id="ARBA00023002"/>
    </source>
</evidence>
<feature type="non-terminal residue" evidence="3">
    <location>
        <position position="218"/>
    </location>
</feature>
<dbReference type="AlphaFoldDB" id="X1G5C6"/>
<dbReference type="InterPro" id="IPR020830">
    <property type="entry name" value="GlycerAld_3-P_DH_AS"/>
</dbReference>
<comment type="caution">
    <text evidence="3">The sequence shown here is derived from an EMBL/GenBank/DDBJ whole genome shotgun (WGS) entry which is preliminary data.</text>
</comment>
<protein>
    <recommendedName>
        <fullName evidence="2">Glyceraldehyde 3-phosphate dehydrogenase NAD(P) binding domain-containing protein</fullName>
    </recommendedName>
</protein>
<dbReference type="Pfam" id="PF00044">
    <property type="entry name" value="Gp_dh_N"/>
    <property type="match status" value="1"/>
</dbReference>
<dbReference type="EMBL" id="BARU01016831">
    <property type="protein sequence ID" value="GAH53111.1"/>
    <property type="molecule type" value="Genomic_DNA"/>
</dbReference>
<evidence type="ECO:0000259" key="2">
    <source>
        <dbReference type="SMART" id="SM00846"/>
    </source>
</evidence>
<proteinExistence type="predicted"/>
<dbReference type="InterPro" id="IPR020828">
    <property type="entry name" value="GlycerAld_3-P_DH_NAD(P)-bd"/>
</dbReference>
<dbReference type="InterPro" id="IPR020831">
    <property type="entry name" value="GlycerAld/Erythrose_P_DH"/>
</dbReference>
<dbReference type="PROSITE" id="PS00071">
    <property type="entry name" value="GAPDH"/>
    <property type="match status" value="1"/>
</dbReference>
<feature type="domain" description="Glyceraldehyde 3-phosphate dehydrogenase NAD(P) binding" evidence="2">
    <location>
        <begin position="8"/>
        <end position="191"/>
    </location>
</feature>
<dbReference type="PRINTS" id="PR00078">
    <property type="entry name" value="G3PDHDRGNASE"/>
</dbReference>
<dbReference type="SMART" id="SM00846">
    <property type="entry name" value="Gp_dh_N"/>
    <property type="match status" value="1"/>
</dbReference>
<dbReference type="PANTHER" id="PTHR43148">
    <property type="entry name" value="GLYCERALDEHYDE-3-PHOSPHATE DEHYDROGENASE 2"/>
    <property type="match status" value="1"/>
</dbReference>